<accession>A0A655BWJ7</accession>
<dbReference type="EMBL" id="CQPD01000008">
    <property type="protein sequence ID" value="CNT83055.1"/>
    <property type="molecule type" value="Genomic_DNA"/>
</dbReference>
<gene>
    <name evidence="1" type="ORF">ERS008207_01095</name>
</gene>
<reference evidence="1 2" key="1">
    <citation type="submission" date="2015-03" db="EMBL/GenBank/DDBJ databases">
        <authorList>
            <consortium name="Pathogen Informatics"/>
        </authorList>
    </citation>
    <scope>NUCLEOTIDE SEQUENCE [LARGE SCALE GENOMIC DNA]</scope>
    <source>
        <strain evidence="1 2">D4891</strain>
    </source>
</reference>
<name>A0A655BWJ7_SALET</name>
<evidence type="ECO:0000313" key="2">
    <source>
        <dbReference type="Proteomes" id="UP000042394"/>
    </source>
</evidence>
<sequence length="82" mass="9569">MTDNILDAVVHHFVSDRYRLFRITGVVIFHRDELIAFNTAFRIDIGNCLLRTGKFLVAILRHRTGHRADNRDFNVLCECHMA</sequence>
<proteinExistence type="predicted"/>
<protein>
    <submittedName>
        <fullName evidence="1">Uncharacterized protein</fullName>
    </submittedName>
</protein>
<dbReference type="Proteomes" id="UP000042394">
    <property type="component" value="Unassembled WGS sequence"/>
</dbReference>
<organism evidence="1 2">
    <name type="scientific">Salmonella enterica subsp. enterica serovar Bovismorbificans</name>
    <dbReference type="NCBI Taxonomy" id="58097"/>
    <lineage>
        <taxon>Bacteria</taxon>
        <taxon>Pseudomonadati</taxon>
        <taxon>Pseudomonadota</taxon>
        <taxon>Gammaproteobacteria</taxon>
        <taxon>Enterobacterales</taxon>
        <taxon>Enterobacteriaceae</taxon>
        <taxon>Salmonella</taxon>
    </lineage>
</organism>
<evidence type="ECO:0000313" key="1">
    <source>
        <dbReference type="EMBL" id="CNT83055.1"/>
    </source>
</evidence>
<dbReference type="AlphaFoldDB" id="A0A655BWJ7"/>